<gene>
    <name evidence="1" type="ORF">JMA_41320</name>
</gene>
<dbReference type="BioCyc" id="JESP1508404:G14D9-13416-MONOMER"/>
<proteinExistence type="predicted"/>
<accession>A0A0B5AZT1</accession>
<dbReference type="HOGENOM" id="CLU_2990639_0_0_9"/>
<evidence type="ECO:0000313" key="2">
    <source>
        <dbReference type="Proteomes" id="UP000031449"/>
    </source>
</evidence>
<sequence length="57" mass="6747">MYEEHLPTVIIRDFDPNTEPDLNGEKPYYVSDEKIHQIVRHLDATFHKENILNLLLA</sequence>
<name>A0A0B5AZT1_9BACL</name>
<organism evidence="1 2">
    <name type="scientific">Jeotgalibacillus malaysiensis</name>
    <dbReference type="NCBI Taxonomy" id="1508404"/>
    <lineage>
        <taxon>Bacteria</taxon>
        <taxon>Bacillati</taxon>
        <taxon>Bacillota</taxon>
        <taxon>Bacilli</taxon>
        <taxon>Bacillales</taxon>
        <taxon>Caryophanaceae</taxon>
        <taxon>Jeotgalibacillus</taxon>
    </lineage>
</organism>
<reference evidence="1 2" key="1">
    <citation type="submission" date="2014-08" db="EMBL/GenBank/DDBJ databases">
        <title>Complete genome of a marine bacteria Jeotgalibacillus malaysiensis.</title>
        <authorList>
            <person name="Yaakop A.S."/>
            <person name="Chan K.-G."/>
            <person name="Goh K.M."/>
        </authorList>
    </citation>
    <scope>NUCLEOTIDE SEQUENCE [LARGE SCALE GENOMIC DNA]</scope>
    <source>
        <strain evidence="1 2">D5</strain>
        <plasmid evidence="2">Plasmid</plasmid>
    </source>
</reference>
<geneLocation type="plasmid" evidence="2"/>
<protein>
    <submittedName>
        <fullName evidence="1">Uncharacterized protein</fullName>
    </submittedName>
</protein>
<dbReference type="EMBL" id="CP009417">
    <property type="protein sequence ID" value="AJD93449.1"/>
    <property type="molecule type" value="Genomic_DNA"/>
</dbReference>
<keyword evidence="1" id="KW-0614">Plasmid</keyword>
<dbReference type="AlphaFoldDB" id="A0A0B5AZT1"/>
<dbReference type="KEGG" id="jeo:JMA_41320"/>
<dbReference type="Proteomes" id="UP000031449">
    <property type="component" value="Plasmid unnamed"/>
</dbReference>
<keyword evidence="2" id="KW-1185">Reference proteome</keyword>
<evidence type="ECO:0000313" key="1">
    <source>
        <dbReference type="EMBL" id="AJD93449.1"/>
    </source>
</evidence>